<reference evidence="1 2" key="1">
    <citation type="submission" date="2024-06" db="EMBL/GenBank/DDBJ databases">
        <title>Sorghum-associated microbial communities from plants grown in Nebraska, USA.</title>
        <authorList>
            <person name="Schachtman D."/>
        </authorList>
    </citation>
    <scope>NUCLEOTIDE SEQUENCE [LARGE SCALE GENOMIC DNA]</scope>
    <source>
        <strain evidence="1 2">3207</strain>
    </source>
</reference>
<dbReference type="InterPro" id="IPR059216">
    <property type="entry name" value="LeuA_carph_isopro_dom"/>
</dbReference>
<sequence length="81" mass="8841">MMRVTVRSMHTIGDLISAFDGNTKFAAIIGKNASTASEMKRRNSIPLEYWPRIIRAARDLGIEGVSNDTLVALHLGKDVAA</sequence>
<dbReference type="Proteomes" id="UP001549321">
    <property type="component" value="Unassembled WGS sequence"/>
</dbReference>
<protein>
    <submittedName>
        <fullName evidence="1">Uncharacterized protein</fullName>
    </submittedName>
</protein>
<evidence type="ECO:0000313" key="2">
    <source>
        <dbReference type="Proteomes" id="UP001549321"/>
    </source>
</evidence>
<dbReference type="EMBL" id="JBEPSM010000004">
    <property type="protein sequence ID" value="MET4636186.1"/>
    <property type="molecule type" value="Genomic_DNA"/>
</dbReference>
<dbReference type="NCBIfam" id="NF046037">
    <property type="entry name" value="carphisopro"/>
    <property type="match status" value="1"/>
</dbReference>
<keyword evidence="2" id="KW-1185">Reference proteome</keyword>
<evidence type="ECO:0000313" key="1">
    <source>
        <dbReference type="EMBL" id="MET4636186.1"/>
    </source>
</evidence>
<organism evidence="1 2">
    <name type="scientific">Kaistia defluvii</name>
    <dbReference type="NCBI Taxonomy" id="410841"/>
    <lineage>
        <taxon>Bacteria</taxon>
        <taxon>Pseudomonadati</taxon>
        <taxon>Pseudomonadota</taxon>
        <taxon>Alphaproteobacteria</taxon>
        <taxon>Hyphomicrobiales</taxon>
        <taxon>Kaistiaceae</taxon>
        <taxon>Kaistia</taxon>
    </lineage>
</organism>
<proteinExistence type="predicted"/>
<gene>
    <name evidence="1" type="ORF">ABIE08_004144</name>
</gene>
<name>A0ABV2R4G6_9HYPH</name>
<comment type="caution">
    <text evidence="1">The sequence shown here is derived from an EMBL/GenBank/DDBJ whole genome shotgun (WGS) entry which is preliminary data.</text>
</comment>
<accession>A0ABV2R4G6</accession>